<organism evidence="4 5">
    <name type="scientific">Thioflexithrix psekupsensis</name>
    <dbReference type="NCBI Taxonomy" id="1570016"/>
    <lineage>
        <taxon>Bacteria</taxon>
        <taxon>Pseudomonadati</taxon>
        <taxon>Pseudomonadota</taxon>
        <taxon>Gammaproteobacteria</taxon>
        <taxon>Thiotrichales</taxon>
        <taxon>Thioflexithrix</taxon>
    </lineage>
</organism>
<dbReference type="SMART" id="SM01359">
    <property type="entry name" value="A2M_N_2"/>
    <property type="match status" value="1"/>
</dbReference>
<evidence type="ECO:0000259" key="2">
    <source>
        <dbReference type="SMART" id="SM01359"/>
    </source>
</evidence>
<dbReference type="Gene3D" id="2.60.40.3710">
    <property type="match status" value="1"/>
</dbReference>
<feature type="domain" description="Alpha-2-macroglobulin bait region" evidence="2">
    <location>
        <begin position="992"/>
        <end position="1148"/>
    </location>
</feature>
<dbReference type="RefSeq" id="WP_086487315.1">
    <property type="nucleotide sequence ID" value="NZ_MSLT01000006.1"/>
</dbReference>
<dbReference type="Gene3D" id="1.50.10.20">
    <property type="match status" value="1"/>
</dbReference>
<dbReference type="Pfam" id="PF11974">
    <property type="entry name" value="bMG3"/>
    <property type="match status" value="1"/>
</dbReference>
<reference evidence="4 5" key="1">
    <citation type="submission" date="2016-12" db="EMBL/GenBank/DDBJ databases">
        <title>Thioflexothrix psekupsii D3 genome sequencing and assembly.</title>
        <authorList>
            <person name="Fomenkov A."/>
            <person name="Vincze T."/>
            <person name="Grabovich M."/>
            <person name="Anton B.P."/>
            <person name="Dubinina G."/>
            <person name="Orlova M."/>
            <person name="Belousova E."/>
            <person name="Roberts R.J."/>
        </authorList>
    </citation>
    <scope>NUCLEOTIDE SEQUENCE [LARGE SCALE GENOMIC DNA]</scope>
    <source>
        <strain evidence="4">D3</strain>
    </source>
</reference>
<dbReference type="SMART" id="SM01360">
    <property type="entry name" value="A2M"/>
    <property type="match status" value="1"/>
</dbReference>
<dbReference type="InterPro" id="IPR041246">
    <property type="entry name" value="Bact_MG10"/>
</dbReference>
<comment type="caution">
    <text evidence="4">The sequence shown here is derived from an EMBL/GenBank/DDBJ whole genome shotgun (WGS) entry which is preliminary data.</text>
</comment>
<dbReference type="Pfam" id="PF00207">
    <property type="entry name" value="A2M"/>
    <property type="match status" value="1"/>
</dbReference>
<dbReference type="InterPro" id="IPR008930">
    <property type="entry name" value="Terpenoid_cyclase/PrenylTrfase"/>
</dbReference>
<gene>
    <name evidence="4" type="ORF">TPSD3_04165</name>
</gene>
<sequence length="1944" mass="217960">MTRVFLLAWCMLTGLLLHVNSIAFESKPLAADKPLELLRITPSGRDVAQTQEIVFQFNQAVVPLGAMERPAEQIPITISPALNCEWRWLNTSALACRLTNQNAMALATRYRILVNPGIKTESGKTLAKAVKHEFFTQRPQIQQTEFNSWRAPSMPELKVYFNQMVTVDSVNKHLYFQKSNGQRVPVIATLPKTDEADQAHSNNKALIPENNTARQMWIITPAQLMPLDSAVTLQIEPGLISSQGPERGIEKRTVLSFHTFPQFRFLGVRCESLAGETLLLTPEDKLGTNRCDPMQTVALRFSSPVLPSTVRDNLVLMPDLAGGRTDYKPWEGVEDYSRLTAQHEKDDTYDVWLPELLKAYQNYQLQASNLNFRDEFGRPLVSPIRMAFATDNRAPAYTFEHHFSVLETGIDSEVPIYMTNLDKVEIKFNRFLAQKGWSPLLSHSLAVPKVKNFSIKTPLNIRQLLGDTDKSGLIVGEFNTTPALDADYPKSRWFFSQITPLYVQAKIGHYNSLIWVMDLATGQPVANAKVELFKQDYSRLVSQAAPVLHTAQTDANGLAHLPGTVEFDPDLVVSNSYGDEEQQFFIRVTQDQAVALLPLDYSFSVQMYDLGVSYELYPYSRKKFGHISAWGTTAQGIYKVGDRIQYKIFVRNHDNQRLISAPKGEYTLTVVDPMGNTTFEKKGLTLSEFGGFDGEVDIPKTAPVGWYQFNLKGSFSDQEWTPMQVLVSDFTPSPFRVRTQINAPVAQQGHELQVETKAELHAGGPYTAAKTRLTATLSQESFYSKHPQAKGFDFDTYVENVYDDTVFQTENKLDDHGLLHNKWTLGESAVLYGTLRVESAVQDERGKYIAHTASVPYVGRDRFVGLKQTQWVVEARKPAEILALVVDSTGEPVTGTTIKIQVERRETKAARVKGAGNAYLTQFQHEWVAVSNCELQSTAAPLSCVYNPPQAGTYRLTATIQDSQQRSHQTESYQWVAGSDAVVWESNEGNGLEIVPEQDSYKVGETARYLVKNPYPGAQALITVERFGVLNQWLQPLEHSIELIDIPVLADYEPGFFVSVTVMSPRQDQPLSADGIDLGKPAFRMGYVRTQVTEPYKQLTVDIRSDKAVYRPKETVTLDLAVKPKTDLALNEPVELTLVVLDEAVFDLLKQGRSYFDPYEGFYNVDDLEMSNYSLLLRLVGRQKFEKKGASAGGDGGLTPEMRTLFKFVSYWNASLRTDEHGKATVSFPVPDNLTGWRVLAIAMTPTDRMGLSDSSFKVNLPIELRPVMPNQVTQGDEFRAGVSVMNRTEQVQAITVQLAAAGDSVKHGDGQQTEIKEIIQAKPYQRYTVWLPVQTQSSGDIRLIASAHSESLRDELTHILPVRPQRVLQTSAQYATTTENQVIESIAIPKNAQANMGQLSVAVMPTVIGGISGTFRYMRDYPYQCWEQRLSKGVMAANYESLMPYLGTELVWSDSAILPVTLLKDAVNFQAPNGGMAYYVATNERVSPYLSAYTALAFQWLKKQGHQIPAPVENRLHDYLSQLLRRDVLPDFYTKGMSASVRAVALLALAMRQKITRADLKRYEPHVASMDLFGKAIMLHTATLLPNTESLREEWIKDLLGYMTQSAGKVAFNESLPSDYKHILSSPLRTQCAMLSALIAYDEQAQDGLVSDLPFKLVRTISAARQSGGYWSNTQENLFCMNALIDYSRVYEAAEPAMTVTVRLDDHALPTTTGQTQVEFKQLNDAAQQFVYPLAEDAGRAAQLAIQREGDGRLYYNVRLSYAQTVDTAQAVNAGMEIRREYHVEREGKWQLLADPLALQTGDRVRVDLYLSLPTARYFVVVDDPVPGGLEPVNRDLATASQVDAAQAENRPASVYDSSSYWHTRQDWQRDGFWNFYHQELRHHAAIFYSEFLAAGHYHISYVAQAIAPGTFVAMPTKAEEMYEPDIYGLSQPVRLQIERAGD</sequence>
<evidence type="ECO:0000259" key="3">
    <source>
        <dbReference type="SMART" id="SM01360"/>
    </source>
</evidence>
<dbReference type="Pfam" id="PF07703">
    <property type="entry name" value="A2M_BRD"/>
    <property type="match status" value="1"/>
</dbReference>
<evidence type="ECO:0000313" key="4">
    <source>
        <dbReference type="EMBL" id="OUD15714.1"/>
    </source>
</evidence>
<proteinExistence type="inferred from homology"/>
<evidence type="ECO:0000256" key="1">
    <source>
        <dbReference type="ARBA" id="ARBA00010556"/>
    </source>
</evidence>
<dbReference type="EMBL" id="MSLT01000006">
    <property type="protein sequence ID" value="OUD15714.1"/>
    <property type="molecule type" value="Genomic_DNA"/>
</dbReference>
<dbReference type="Proteomes" id="UP000194798">
    <property type="component" value="Unassembled WGS sequence"/>
</dbReference>
<feature type="domain" description="Alpha-2-macroglobulin" evidence="3">
    <location>
        <begin position="1210"/>
        <end position="1299"/>
    </location>
</feature>
<dbReference type="GO" id="GO:0004866">
    <property type="term" value="F:endopeptidase inhibitor activity"/>
    <property type="evidence" value="ECO:0007669"/>
    <property type="project" value="InterPro"/>
</dbReference>
<dbReference type="InterPro" id="IPR001599">
    <property type="entry name" value="Macroglobln_a2"/>
</dbReference>
<evidence type="ECO:0000313" key="5">
    <source>
        <dbReference type="Proteomes" id="UP000194798"/>
    </source>
</evidence>
<dbReference type="InterPro" id="IPR021868">
    <property type="entry name" value="Alpha_2_Macroglob_MG3"/>
</dbReference>
<dbReference type="Gene3D" id="2.60.40.1930">
    <property type="match status" value="1"/>
</dbReference>
<comment type="similarity">
    <text evidence="1">Belongs to the protease inhibitor I39 (alpha-2-macroglobulin) family. Bacterial alpha-2-macroglobulin subfamily.</text>
</comment>
<dbReference type="Pfam" id="PF17973">
    <property type="entry name" value="bMG10"/>
    <property type="match status" value="1"/>
</dbReference>
<dbReference type="InterPro" id="IPR051802">
    <property type="entry name" value="YfhM-like"/>
</dbReference>
<dbReference type="Pfam" id="PF01835">
    <property type="entry name" value="MG2"/>
    <property type="match status" value="1"/>
</dbReference>
<dbReference type="SUPFAM" id="SSF48239">
    <property type="entry name" value="Terpenoid cyclases/Protein prenyltransferases"/>
    <property type="match status" value="1"/>
</dbReference>
<keyword evidence="5" id="KW-1185">Reference proteome</keyword>
<dbReference type="InterPro" id="IPR011625">
    <property type="entry name" value="A2M_N_BRD"/>
</dbReference>
<protein>
    <submittedName>
        <fullName evidence="4">Large extracellular alpha-helical protein</fullName>
    </submittedName>
</protein>
<dbReference type="PANTHER" id="PTHR40094">
    <property type="entry name" value="ALPHA-2-MACROGLOBULIN HOMOLOG"/>
    <property type="match status" value="1"/>
</dbReference>
<dbReference type="OrthoDB" id="9767116at2"/>
<name>A0A251XBK6_9GAMM</name>
<dbReference type="InterPro" id="IPR002890">
    <property type="entry name" value="MG2"/>
</dbReference>
<accession>A0A251XBK6</accession>
<dbReference type="Gene3D" id="2.20.130.20">
    <property type="match status" value="1"/>
</dbReference>
<dbReference type="PANTHER" id="PTHR40094:SF1">
    <property type="entry name" value="UBIQUITIN DOMAIN-CONTAINING PROTEIN"/>
    <property type="match status" value="1"/>
</dbReference>